<evidence type="ECO:0000256" key="4">
    <source>
        <dbReference type="ARBA" id="ARBA00022989"/>
    </source>
</evidence>
<name>A0A835YP49_9STRA</name>
<evidence type="ECO:0000256" key="10">
    <source>
        <dbReference type="ARBA" id="ARBA00049660"/>
    </source>
</evidence>
<dbReference type="EMBL" id="JAFCMP010000510">
    <property type="protein sequence ID" value="KAG5178952.1"/>
    <property type="molecule type" value="Genomic_DNA"/>
</dbReference>
<comment type="catalytic activity">
    <reaction evidence="9">
        <text>acetate(out) + H(+)(out) = acetate(in) + H(+)(in)</text>
        <dbReference type="Rhea" id="RHEA:71803"/>
        <dbReference type="ChEBI" id="CHEBI:15378"/>
        <dbReference type="ChEBI" id="CHEBI:30089"/>
    </reaction>
</comment>
<evidence type="ECO:0000256" key="11">
    <source>
        <dbReference type="SAM" id="Phobius"/>
    </source>
</evidence>
<evidence type="ECO:0000256" key="7">
    <source>
        <dbReference type="ARBA" id="ARBA00047693"/>
    </source>
</evidence>
<feature type="transmembrane region" description="Helical" evidence="11">
    <location>
        <begin position="228"/>
        <end position="246"/>
    </location>
</feature>
<dbReference type="Proteomes" id="UP000664859">
    <property type="component" value="Unassembled WGS sequence"/>
</dbReference>
<dbReference type="GO" id="GO:0005886">
    <property type="term" value="C:plasma membrane"/>
    <property type="evidence" value="ECO:0007669"/>
    <property type="project" value="UniProtKB-SubCell"/>
</dbReference>
<comment type="catalytic activity">
    <reaction evidence="8">
        <text>formate(in) + H(+)(in) = formate(out) + H(+)(out)</text>
        <dbReference type="Rhea" id="RHEA:80887"/>
        <dbReference type="ChEBI" id="CHEBI:15378"/>
        <dbReference type="ChEBI" id="CHEBI:15740"/>
    </reaction>
</comment>
<proteinExistence type="inferred from homology"/>
<evidence type="ECO:0000256" key="5">
    <source>
        <dbReference type="ARBA" id="ARBA00023136"/>
    </source>
</evidence>
<gene>
    <name evidence="12" type="ORF">JKP88DRAFT_264439</name>
</gene>
<dbReference type="InterPro" id="IPR000292">
    <property type="entry name" value="For/NO2_transpt"/>
</dbReference>
<comment type="catalytic activity">
    <reaction evidence="6">
        <text>(S)-lactate(in) + H(+)(in) = (S)-lactate(out) + H(+)(out)</text>
        <dbReference type="Rhea" id="RHEA:29415"/>
        <dbReference type="ChEBI" id="CHEBI:15378"/>
        <dbReference type="ChEBI" id="CHEBI:16651"/>
    </reaction>
</comment>
<evidence type="ECO:0000256" key="8">
    <source>
        <dbReference type="ARBA" id="ARBA00049016"/>
    </source>
</evidence>
<sequence length="335" mass="33417">MRSWERLTVVALAAIGCSCSMAFVTPVSVATAAGRSATLRFATATTPANGALSLDPAAAKPAPAAPAQAAPLLLAPPALYQNAVELGAKKAAMPINKILTLGILSGCHIGFGALLAVTVGGNVPEMAAANPGAQKFLLGAVGLPFGLFMTLVGGGELFTGNTALVTAALLEKRASLKGLLKSWSISYLGNFLGSLLLAAIAVNAGIIAVPALKGVACAKAAVYPVQSFFRGLLCNWLVCMAVYMSAGASDAGGKLAAIFLPISAFVALGTDHCVANMFLLPAAMMVGADIGLGRFLFGHLLPVTLGNIVGGAAAVAGMYSLAFGSGGAKAAEKTA</sequence>
<dbReference type="Pfam" id="PF01226">
    <property type="entry name" value="Form_Nir_trans"/>
    <property type="match status" value="1"/>
</dbReference>
<dbReference type="AlphaFoldDB" id="A0A835YP49"/>
<evidence type="ECO:0000256" key="2">
    <source>
        <dbReference type="ARBA" id="ARBA00011255"/>
    </source>
</evidence>
<keyword evidence="13" id="KW-1185">Reference proteome</keyword>
<evidence type="ECO:0000256" key="1">
    <source>
        <dbReference type="ARBA" id="ARBA00004651"/>
    </source>
</evidence>
<comment type="subcellular location">
    <subcellularLocation>
        <location evidence="1">Cell membrane</location>
        <topology evidence="1">Multi-pass membrane protein</topology>
    </subcellularLocation>
</comment>
<comment type="caution">
    <text evidence="12">The sequence shown here is derived from an EMBL/GenBank/DDBJ whole genome shotgun (WGS) entry which is preliminary data.</text>
</comment>
<protein>
    <submittedName>
        <fullName evidence="12">Nitrite transporter NAR1</fullName>
    </submittedName>
</protein>
<evidence type="ECO:0000256" key="6">
    <source>
        <dbReference type="ARBA" id="ARBA00034245"/>
    </source>
</evidence>
<evidence type="ECO:0000313" key="13">
    <source>
        <dbReference type="Proteomes" id="UP000664859"/>
    </source>
</evidence>
<keyword evidence="4 11" id="KW-1133">Transmembrane helix</keyword>
<comment type="catalytic activity">
    <reaction evidence="7">
        <text>pyruvate(out) + H(+)(out) = pyruvate(in) + H(+)(in)</text>
        <dbReference type="Rhea" id="RHEA:64720"/>
        <dbReference type="ChEBI" id="CHEBI:15361"/>
        <dbReference type="ChEBI" id="CHEBI:15378"/>
    </reaction>
</comment>
<feature type="transmembrane region" description="Helical" evidence="11">
    <location>
        <begin position="252"/>
        <end position="270"/>
    </location>
</feature>
<feature type="transmembrane region" description="Helical" evidence="11">
    <location>
        <begin position="191"/>
        <end position="216"/>
    </location>
</feature>
<evidence type="ECO:0000313" key="12">
    <source>
        <dbReference type="EMBL" id="KAG5178952.1"/>
    </source>
</evidence>
<dbReference type="PROSITE" id="PS51257">
    <property type="entry name" value="PROKAR_LIPOPROTEIN"/>
    <property type="match status" value="1"/>
</dbReference>
<dbReference type="Gene3D" id="1.20.1080.10">
    <property type="entry name" value="Glycerol uptake facilitator protein"/>
    <property type="match status" value="1"/>
</dbReference>
<dbReference type="PANTHER" id="PTHR30520:SF6">
    <property type="entry name" value="FORMATE_NITRATE FAMILY TRANSPORTER (EUROFUNG)"/>
    <property type="match status" value="1"/>
</dbReference>
<feature type="transmembrane region" description="Helical" evidence="11">
    <location>
        <begin position="136"/>
        <end position="155"/>
    </location>
</feature>
<keyword evidence="5 11" id="KW-0472">Membrane</keyword>
<dbReference type="PANTHER" id="PTHR30520">
    <property type="entry name" value="FORMATE TRANSPORTER-RELATED"/>
    <property type="match status" value="1"/>
</dbReference>
<keyword evidence="3 11" id="KW-0812">Transmembrane</keyword>
<dbReference type="InterPro" id="IPR024002">
    <property type="entry name" value="For/NO2_transpt_CS"/>
</dbReference>
<reference evidence="12" key="1">
    <citation type="submission" date="2021-02" db="EMBL/GenBank/DDBJ databases">
        <title>First Annotated Genome of the Yellow-green Alga Tribonema minus.</title>
        <authorList>
            <person name="Mahan K.M."/>
        </authorList>
    </citation>
    <scope>NUCLEOTIDE SEQUENCE</scope>
    <source>
        <strain evidence="12">UTEX B ZZ1240</strain>
    </source>
</reference>
<organism evidence="12 13">
    <name type="scientific">Tribonema minus</name>
    <dbReference type="NCBI Taxonomy" id="303371"/>
    <lineage>
        <taxon>Eukaryota</taxon>
        <taxon>Sar</taxon>
        <taxon>Stramenopiles</taxon>
        <taxon>Ochrophyta</taxon>
        <taxon>PX clade</taxon>
        <taxon>Xanthophyceae</taxon>
        <taxon>Tribonematales</taxon>
        <taxon>Tribonemataceae</taxon>
        <taxon>Tribonema</taxon>
    </lineage>
</organism>
<feature type="transmembrane region" description="Helical" evidence="11">
    <location>
        <begin position="303"/>
        <end position="323"/>
    </location>
</feature>
<evidence type="ECO:0000256" key="3">
    <source>
        <dbReference type="ARBA" id="ARBA00022692"/>
    </source>
</evidence>
<dbReference type="GO" id="GO:0015499">
    <property type="term" value="F:formate transmembrane transporter activity"/>
    <property type="evidence" value="ECO:0007669"/>
    <property type="project" value="TreeGrafter"/>
</dbReference>
<dbReference type="OrthoDB" id="4829at2759"/>
<feature type="transmembrane region" description="Helical" evidence="11">
    <location>
        <begin position="98"/>
        <end position="124"/>
    </location>
</feature>
<comment type="similarity">
    <text evidence="10">Belongs to the FNT transporter (TC 1.A.16) family.</text>
</comment>
<comment type="subunit">
    <text evidence="2">Homopentamer.</text>
</comment>
<dbReference type="InterPro" id="IPR023271">
    <property type="entry name" value="Aquaporin-like"/>
</dbReference>
<evidence type="ECO:0000256" key="9">
    <source>
        <dbReference type="ARBA" id="ARBA00049088"/>
    </source>
</evidence>
<accession>A0A835YP49</accession>
<dbReference type="PROSITE" id="PS01005">
    <property type="entry name" value="FORMATE_NITRITE_TP_1"/>
    <property type="match status" value="1"/>
</dbReference>